<dbReference type="RefSeq" id="WP_089406970.1">
    <property type="nucleotide sequence ID" value="NZ_FZOU01000001.1"/>
</dbReference>
<evidence type="ECO:0000313" key="2">
    <source>
        <dbReference type="EMBL" id="SNS37127.1"/>
    </source>
</evidence>
<gene>
    <name evidence="2" type="ORF">SAMN05421770_101696</name>
</gene>
<sequence length="360" mass="38640">MIRPAIAALLTLSLTAAAQTAASIPPPTTGILTQYTYWPNQFVEFVGDELPYSMLEVDVDQTGKQPIYNVVLTQRPSGKRITYSNSDALVMAAKFQGGEAYKVAMAFEWDGNFAVGNTASIRFTMADEKPFEFHFVQGSDVSEQGSGLTDLHEIPLPVLAYRELGAVAGEGTALQIGNVSAPAEVWKEISKPPYFVGYRGAMTVAAHRIVLYPGTESWKIASAPTTLNTGSAWELDGDRGAHRTIRIDKVDGAHVTVTTTDARNPGIRVTTVATRTADAWAIESARYAPVKDGDKHSVTLQFTPASIDFIAGRKTKFATASIAATGATQVVTMKSPDWAKGKSLTEETVAKDGVFTVTAK</sequence>
<protein>
    <submittedName>
        <fullName evidence="2">Uncharacterized protein</fullName>
    </submittedName>
</protein>
<feature type="chain" id="PRO_5012376179" evidence="1">
    <location>
        <begin position="19"/>
        <end position="360"/>
    </location>
</feature>
<feature type="signal peptide" evidence="1">
    <location>
        <begin position="1"/>
        <end position="18"/>
    </location>
</feature>
<dbReference type="AlphaFoldDB" id="A0A239DXR2"/>
<dbReference type="EMBL" id="FZOU01000001">
    <property type="protein sequence ID" value="SNS37127.1"/>
    <property type="molecule type" value="Genomic_DNA"/>
</dbReference>
<evidence type="ECO:0000256" key="1">
    <source>
        <dbReference type="SAM" id="SignalP"/>
    </source>
</evidence>
<reference evidence="2 3" key="1">
    <citation type="submission" date="2017-06" db="EMBL/GenBank/DDBJ databases">
        <authorList>
            <person name="Kim H.J."/>
            <person name="Triplett B.A."/>
        </authorList>
    </citation>
    <scope>NUCLEOTIDE SEQUENCE [LARGE SCALE GENOMIC DNA]</scope>
    <source>
        <strain evidence="2 3">DSM 18704</strain>
    </source>
</reference>
<dbReference type="OrthoDB" id="110906at2"/>
<keyword evidence="1" id="KW-0732">Signal</keyword>
<dbReference type="Proteomes" id="UP000198356">
    <property type="component" value="Unassembled WGS sequence"/>
</dbReference>
<keyword evidence="3" id="KW-1185">Reference proteome</keyword>
<accession>A0A239DXR2</accession>
<proteinExistence type="predicted"/>
<name>A0A239DXR2_9BACT</name>
<organism evidence="2 3">
    <name type="scientific">Granulicella rosea</name>
    <dbReference type="NCBI Taxonomy" id="474952"/>
    <lineage>
        <taxon>Bacteria</taxon>
        <taxon>Pseudomonadati</taxon>
        <taxon>Acidobacteriota</taxon>
        <taxon>Terriglobia</taxon>
        <taxon>Terriglobales</taxon>
        <taxon>Acidobacteriaceae</taxon>
        <taxon>Granulicella</taxon>
    </lineage>
</organism>
<evidence type="ECO:0000313" key="3">
    <source>
        <dbReference type="Proteomes" id="UP000198356"/>
    </source>
</evidence>